<dbReference type="InterPro" id="IPR002577">
    <property type="entry name" value="HTH_HxlR"/>
</dbReference>
<evidence type="ECO:0000256" key="2">
    <source>
        <dbReference type="ARBA" id="ARBA00023125"/>
    </source>
</evidence>
<dbReference type="PANTHER" id="PTHR33204:SF18">
    <property type="entry name" value="TRANSCRIPTIONAL REGULATORY PROTEIN"/>
    <property type="match status" value="1"/>
</dbReference>
<keyword evidence="2" id="KW-0238">DNA-binding</keyword>
<keyword evidence="3" id="KW-0804">Transcription</keyword>
<reference evidence="5 6" key="1">
    <citation type="submission" date="2017-06" db="EMBL/GenBank/DDBJ databases">
        <authorList>
            <person name="Kim H.J."/>
            <person name="Triplett B.A."/>
        </authorList>
    </citation>
    <scope>NUCLEOTIDE SEQUENCE [LARGE SCALE GENOMIC DNA]</scope>
    <source>
        <strain evidence="5 6">DSM 45207</strain>
    </source>
</reference>
<dbReference type="OrthoDB" id="3293788at2"/>
<dbReference type="Proteomes" id="UP000198348">
    <property type="component" value="Unassembled WGS sequence"/>
</dbReference>
<dbReference type="InterPro" id="IPR036390">
    <property type="entry name" value="WH_DNA-bd_sf"/>
</dbReference>
<dbReference type="InterPro" id="IPR036388">
    <property type="entry name" value="WH-like_DNA-bd_sf"/>
</dbReference>
<evidence type="ECO:0000313" key="6">
    <source>
        <dbReference type="Proteomes" id="UP000198348"/>
    </source>
</evidence>
<dbReference type="GO" id="GO:0003677">
    <property type="term" value="F:DNA binding"/>
    <property type="evidence" value="ECO:0007669"/>
    <property type="project" value="UniProtKB-KW"/>
</dbReference>
<dbReference type="PANTHER" id="PTHR33204">
    <property type="entry name" value="TRANSCRIPTIONAL REGULATOR, MARR FAMILY"/>
    <property type="match status" value="1"/>
</dbReference>
<accession>A0A238XZD9</accession>
<dbReference type="Pfam" id="PF01638">
    <property type="entry name" value="HxlR"/>
    <property type="match status" value="1"/>
</dbReference>
<sequence>MTDENEWDHVHALFTLLSKKWATGVLINLFPGPLRFTEVQREMSCTNSKTLTNTLKILEEEGLVRREIVDGRPPGVRYDLTASGRSLAERIYPLWKWSSDRAG</sequence>
<evidence type="ECO:0000259" key="4">
    <source>
        <dbReference type="PROSITE" id="PS51118"/>
    </source>
</evidence>
<feature type="domain" description="HTH hxlR-type" evidence="4">
    <location>
        <begin position="5"/>
        <end position="103"/>
    </location>
</feature>
<keyword evidence="1" id="KW-0805">Transcription regulation</keyword>
<evidence type="ECO:0000256" key="3">
    <source>
        <dbReference type="ARBA" id="ARBA00023163"/>
    </source>
</evidence>
<dbReference type="RefSeq" id="WP_089301935.1">
    <property type="nucleotide sequence ID" value="NZ_FZNW01000012.1"/>
</dbReference>
<evidence type="ECO:0000256" key="1">
    <source>
        <dbReference type="ARBA" id="ARBA00023015"/>
    </source>
</evidence>
<dbReference type="AlphaFoldDB" id="A0A238XZD9"/>
<dbReference type="PROSITE" id="PS51118">
    <property type="entry name" value="HTH_HXLR"/>
    <property type="match status" value="1"/>
</dbReference>
<proteinExistence type="predicted"/>
<name>A0A238XZD9_9PSEU</name>
<evidence type="ECO:0000313" key="5">
    <source>
        <dbReference type="EMBL" id="SNR63399.1"/>
    </source>
</evidence>
<protein>
    <submittedName>
        <fullName evidence="5">Transcriptional regulator, HxlR family</fullName>
    </submittedName>
</protein>
<dbReference type="SUPFAM" id="SSF46785">
    <property type="entry name" value="Winged helix' DNA-binding domain"/>
    <property type="match status" value="1"/>
</dbReference>
<dbReference type="Gene3D" id="1.10.10.10">
    <property type="entry name" value="Winged helix-like DNA-binding domain superfamily/Winged helix DNA-binding domain"/>
    <property type="match status" value="1"/>
</dbReference>
<organism evidence="5 6">
    <name type="scientific">Haloechinothrix alba</name>
    <dbReference type="NCBI Taxonomy" id="664784"/>
    <lineage>
        <taxon>Bacteria</taxon>
        <taxon>Bacillati</taxon>
        <taxon>Actinomycetota</taxon>
        <taxon>Actinomycetes</taxon>
        <taxon>Pseudonocardiales</taxon>
        <taxon>Pseudonocardiaceae</taxon>
        <taxon>Haloechinothrix</taxon>
    </lineage>
</organism>
<gene>
    <name evidence="5" type="ORF">SAMN06265360_112155</name>
</gene>
<dbReference type="EMBL" id="FZNW01000012">
    <property type="protein sequence ID" value="SNR63399.1"/>
    <property type="molecule type" value="Genomic_DNA"/>
</dbReference>
<keyword evidence="6" id="KW-1185">Reference proteome</keyword>